<dbReference type="GO" id="GO:0004888">
    <property type="term" value="F:transmembrane signaling receptor activity"/>
    <property type="evidence" value="ECO:0007669"/>
    <property type="project" value="InterPro"/>
</dbReference>
<evidence type="ECO:0000256" key="5">
    <source>
        <dbReference type="ARBA" id="ARBA00023224"/>
    </source>
</evidence>
<dbReference type="Gene3D" id="1.10.287.950">
    <property type="entry name" value="Methyl-accepting chemotaxis protein"/>
    <property type="match status" value="1"/>
</dbReference>
<dbReference type="AlphaFoldDB" id="A0A4P6P8P5"/>
<evidence type="ECO:0000256" key="7">
    <source>
        <dbReference type="PROSITE-ProRule" id="PRU00284"/>
    </source>
</evidence>
<keyword evidence="3 8" id="KW-1133">Transmembrane helix</keyword>
<name>A0A4P6P8P5_9GAMM</name>
<accession>A0A4P6P8P5</accession>
<evidence type="ECO:0000256" key="3">
    <source>
        <dbReference type="ARBA" id="ARBA00022989"/>
    </source>
</evidence>
<evidence type="ECO:0000256" key="4">
    <source>
        <dbReference type="ARBA" id="ARBA00023136"/>
    </source>
</evidence>
<feature type="transmembrane region" description="Helical" evidence="8">
    <location>
        <begin position="268"/>
        <end position="287"/>
    </location>
</feature>
<gene>
    <name evidence="11" type="ORF">EMK97_13535</name>
</gene>
<evidence type="ECO:0000256" key="1">
    <source>
        <dbReference type="ARBA" id="ARBA00004141"/>
    </source>
</evidence>
<feature type="domain" description="HAMP" evidence="10">
    <location>
        <begin position="289"/>
        <end position="342"/>
    </location>
</feature>
<evidence type="ECO:0000313" key="11">
    <source>
        <dbReference type="EMBL" id="QBG36669.1"/>
    </source>
</evidence>
<dbReference type="Pfam" id="PF00015">
    <property type="entry name" value="MCPsignal"/>
    <property type="match status" value="1"/>
</dbReference>
<evidence type="ECO:0000259" key="9">
    <source>
        <dbReference type="PROSITE" id="PS50111"/>
    </source>
</evidence>
<feature type="transmembrane region" description="Helical" evidence="8">
    <location>
        <begin position="7"/>
        <end position="27"/>
    </location>
</feature>
<dbReference type="PROSITE" id="PS50885">
    <property type="entry name" value="HAMP"/>
    <property type="match status" value="1"/>
</dbReference>
<dbReference type="InterPro" id="IPR004090">
    <property type="entry name" value="Chemotax_Me-accpt_rcpt"/>
</dbReference>
<dbReference type="SMART" id="SM01358">
    <property type="entry name" value="HBM"/>
    <property type="match status" value="1"/>
</dbReference>
<dbReference type="InterPro" id="IPR003660">
    <property type="entry name" value="HAMP_dom"/>
</dbReference>
<comment type="subcellular location">
    <subcellularLocation>
        <location evidence="1">Membrane</location>
        <topology evidence="1">Multi-pass membrane protein</topology>
    </subcellularLocation>
</comment>
<dbReference type="InterPro" id="IPR032255">
    <property type="entry name" value="HBM"/>
</dbReference>
<keyword evidence="2 8" id="KW-0812">Transmembrane</keyword>
<dbReference type="KEGG" id="lsd:EMK97_13535"/>
<keyword evidence="5 7" id="KW-0807">Transducer</keyword>
<evidence type="ECO:0000313" key="12">
    <source>
        <dbReference type="Proteomes" id="UP000290244"/>
    </source>
</evidence>
<dbReference type="Pfam" id="PF00672">
    <property type="entry name" value="HAMP"/>
    <property type="match status" value="1"/>
</dbReference>
<evidence type="ECO:0000256" key="2">
    <source>
        <dbReference type="ARBA" id="ARBA00022692"/>
    </source>
</evidence>
<protein>
    <submittedName>
        <fullName evidence="11">Methyl-accepting chemotaxis protein</fullName>
    </submittedName>
</protein>
<dbReference type="PANTHER" id="PTHR32089">
    <property type="entry name" value="METHYL-ACCEPTING CHEMOTAXIS PROTEIN MCPB"/>
    <property type="match status" value="1"/>
</dbReference>
<dbReference type="SMART" id="SM00304">
    <property type="entry name" value="HAMP"/>
    <property type="match status" value="1"/>
</dbReference>
<dbReference type="PANTHER" id="PTHR32089:SF119">
    <property type="entry name" value="METHYL-ACCEPTING CHEMOTAXIS PROTEIN CTPL"/>
    <property type="match status" value="1"/>
</dbReference>
<dbReference type="PROSITE" id="PS50111">
    <property type="entry name" value="CHEMOTAXIS_TRANSDUC_2"/>
    <property type="match status" value="1"/>
</dbReference>
<dbReference type="GO" id="GO:0016020">
    <property type="term" value="C:membrane"/>
    <property type="evidence" value="ECO:0007669"/>
    <property type="project" value="UniProtKB-SubCell"/>
</dbReference>
<comment type="similarity">
    <text evidence="6">Belongs to the methyl-accepting chemotaxis (MCP) protein family.</text>
</comment>
<dbReference type="EMBL" id="CP034759">
    <property type="protein sequence ID" value="QBG36669.1"/>
    <property type="molecule type" value="Genomic_DNA"/>
</dbReference>
<keyword evidence="12" id="KW-1185">Reference proteome</keyword>
<dbReference type="CDD" id="cd11386">
    <property type="entry name" value="MCP_signal"/>
    <property type="match status" value="1"/>
</dbReference>
<organism evidence="11 12">
    <name type="scientific">Litorilituus sediminis</name>
    <dbReference type="NCBI Taxonomy" id="718192"/>
    <lineage>
        <taxon>Bacteria</taxon>
        <taxon>Pseudomonadati</taxon>
        <taxon>Pseudomonadota</taxon>
        <taxon>Gammaproteobacteria</taxon>
        <taxon>Alteromonadales</taxon>
        <taxon>Colwelliaceae</taxon>
        <taxon>Litorilituus</taxon>
    </lineage>
</organism>
<keyword evidence="4 8" id="KW-0472">Membrane</keyword>
<dbReference type="GO" id="GO:0007165">
    <property type="term" value="P:signal transduction"/>
    <property type="evidence" value="ECO:0007669"/>
    <property type="project" value="UniProtKB-KW"/>
</dbReference>
<dbReference type="OrthoDB" id="8724845at2"/>
<dbReference type="RefSeq" id="WP_130603040.1">
    <property type="nucleotide sequence ID" value="NZ_CP034759.1"/>
</dbReference>
<dbReference type="InterPro" id="IPR004089">
    <property type="entry name" value="MCPsignal_dom"/>
</dbReference>
<feature type="domain" description="Methyl-accepting transducer" evidence="9">
    <location>
        <begin position="347"/>
        <end position="583"/>
    </location>
</feature>
<sequence>MLIKHKLIANTTILVVAMVLMLLLLNYESNSLQHDITIANDIGNIKSSVLQLRRDEKDFLARKDLKYFDKFKKNMAALKQNVNALEQDFAQVGLTMPELNNLKKILSDYDTHFKELVTLQQNIGLHSKDGLYGQLRAAVHNVESLIGDQDYLLLSQMLQLRRNEKDFMLRLDDKYVDRLVGNVDKLNSSIEQSGFSGEDKAQLLQLTQAYKGAFLNLVSAQKELGYDAKSGLLGKMRATVHQVDSQMKTVISKSEQAVIDDVQFVSTLAYSLFIVVLAIALISAWFISQSILSRISGLKETMSKIAATNDLTHEVETSGNDELAEMAVVFDQMLVSFRKLIIEVNNSVETLNTATGNLTENIYNTNEGVETQMQQTDLVATAVTEMVATVEEIASNTQEAAHKAEVTNTNAEKGKSGVEQTIDKIGQLSEKLLDSENVVKELEKESITIASVLDVIRGIAEQTNLLALNAAIEAARAGEQGRGFAVVADEVRTLASRTQDSTQEIETIIGLLQNRTQEIVTLMATCRKQGEESAEQASSTGTMLDEITQDVALIMDMNSAIATAIHQQSAVASEVNEHVVMIRDVTEQSAASAKQNEHMSEELSQQADVLHQEVSRFNV</sequence>
<dbReference type="PRINTS" id="PR00260">
    <property type="entry name" value="CHEMTRNSDUCR"/>
</dbReference>
<reference evidence="11 12" key="1">
    <citation type="submission" date="2018-12" db="EMBL/GenBank/DDBJ databases">
        <title>Complete genome of Litorilituus sediminis.</title>
        <authorList>
            <person name="Liu A."/>
            <person name="Rong J."/>
        </authorList>
    </citation>
    <scope>NUCLEOTIDE SEQUENCE [LARGE SCALE GENOMIC DNA]</scope>
    <source>
        <strain evidence="11 12">JCM 17549</strain>
    </source>
</reference>
<proteinExistence type="inferred from homology"/>
<evidence type="ECO:0000256" key="6">
    <source>
        <dbReference type="ARBA" id="ARBA00029447"/>
    </source>
</evidence>
<dbReference type="CDD" id="cd06225">
    <property type="entry name" value="HAMP"/>
    <property type="match status" value="1"/>
</dbReference>
<dbReference type="FunFam" id="1.10.287.950:FF:000001">
    <property type="entry name" value="Methyl-accepting chemotaxis sensory transducer"/>
    <property type="match status" value="1"/>
</dbReference>
<dbReference type="SUPFAM" id="SSF58104">
    <property type="entry name" value="Methyl-accepting chemotaxis protein (MCP) signaling domain"/>
    <property type="match status" value="1"/>
</dbReference>
<evidence type="ECO:0000259" key="10">
    <source>
        <dbReference type="PROSITE" id="PS50885"/>
    </source>
</evidence>
<dbReference type="GO" id="GO:0006935">
    <property type="term" value="P:chemotaxis"/>
    <property type="evidence" value="ECO:0007669"/>
    <property type="project" value="InterPro"/>
</dbReference>
<dbReference type="SMART" id="SM00283">
    <property type="entry name" value="MA"/>
    <property type="match status" value="1"/>
</dbReference>
<dbReference type="Proteomes" id="UP000290244">
    <property type="component" value="Chromosome"/>
</dbReference>
<evidence type="ECO:0000256" key="8">
    <source>
        <dbReference type="SAM" id="Phobius"/>
    </source>
</evidence>